<dbReference type="EMBL" id="CP036291">
    <property type="protein sequence ID" value="QDU87119.1"/>
    <property type="molecule type" value="Genomic_DNA"/>
</dbReference>
<dbReference type="RefSeq" id="WP_145280976.1">
    <property type="nucleotide sequence ID" value="NZ_CP036291.1"/>
</dbReference>
<accession>A0A518D6P7</accession>
<evidence type="ECO:0008006" key="5">
    <source>
        <dbReference type="Google" id="ProtNLM"/>
    </source>
</evidence>
<keyword evidence="2" id="KW-0732">Signal</keyword>
<organism evidence="3 4">
    <name type="scientific">Pirellulimonas nuda</name>
    <dbReference type="NCBI Taxonomy" id="2528009"/>
    <lineage>
        <taxon>Bacteria</taxon>
        <taxon>Pseudomonadati</taxon>
        <taxon>Planctomycetota</taxon>
        <taxon>Planctomycetia</taxon>
        <taxon>Pirellulales</taxon>
        <taxon>Lacipirellulaceae</taxon>
        <taxon>Pirellulimonas</taxon>
    </lineage>
</organism>
<feature type="region of interest" description="Disordered" evidence="1">
    <location>
        <begin position="40"/>
        <end position="61"/>
    </location>
</feature>
<protein>
    <recommendedName>
        <fullName evidence="5">Alginate export domain-containing protein</fullName>
    </recommendedName>
</protein>
<dbReference type="KEGG" id="pnd:Pla175_04750"/>
<reference evidence="3 4" key="1">
    <citation type="submission" date="2019-02" db="EMBL/GenBank/DDBJ databases">
        <title>Deep-cultivation of Planctomycetes and their phenomic and genomic characterization uncovers novel biology.</title>
        <authorList>
            <person name="Wiegand S."/>
            <person name="Jogler M."/>
            <person name="Boedeker C."/>
            <person name="Pinto D."/>
            <person name="Vollmers J."/>
            <person name="Rivas-Marin E."/>
            <person name="Kohn T."/>
            <person name="Peeters S.H."/>
            <person name="Heuer A."/>
            <person name="Rast P."/>
            <person name="Oberbeckmann S."/>
            <person name="Bunk B."/>
            <person name="Jeske O."/>
            <person name="Meyerdierks A."/>
            <person name="Storesund J.E."/>
            <person name="Kallscheuer N."/>
            <person name="Luecker S."/>
            <person name="Lage O.M."/>
            <person name="Pohl T."/>
            <person name="Merkel B.J."/>
            <person name="Hornburger P."/>
            <person name="Mueller R.-W."/>
            <person name="Bruemmer F."/>
            <person name="Labrenz M."/>
            <person name="Spormann A.M."/>
            <person name="Op den Camp H."/>
            <person name="Overmann J."/>
            <person name="Amann R."/>
            <person name="Jetten M.S.M."/>
            <person name="Mascher T."/>
            <person name="Medema M.H."/>
            <person name="Devos D.P."/>
            <person name="Kaster A.-K."/>
            <person name="Ovreas L."/>
            <person name="Rohde M."/>
            <person name="Galperin M.Y."/>
            <person name="Jogler C."/>
        </authorList>
    </citation>
    <scope>NUCLEOTIDE SEQUENCE [LARGE SCALE GENOMIC DNA]</scope>
    <source>
        <strain evidence="3 4">Pla175</strain>
    </source>
</reference>
<name>A0A518D6P7_9BACT</name>
<dbReference type="OrthoDB" id="7928618at2"/>
<sequence precursor="true">MTNRGPQLGLLIATMLVACSGARAGEPLFAAPEQSIVGIDEGGWGRRRQPEPPAAPRYSPTDVFAEAAGGSTSLRPQAPVADKSSLFGAPAAPVRLPPPCGVPCPGDFSADPNYDYAPYCPRQEQGIYGDKYLIPTQRPLVELGLPFYDNGPIPVSQDFLGPTNLVQQKFYVYGDYRLGFSQNDLVVGENSVLAHRLNLEVDYWLTATERFHAFLGPLQEGNNFMRIEDGEFKNELDFFDAGTDTLFFEGDLGQIYGGATGQYAPIDLPVTAGLVPLLFQNGVWMLDAMTGVAACLPANNSAALDWSNFDVTFFAAFDRISTAADGFNENDVNLFGAHTFIESRGGYFEAGYAYVLDKVQAGRSYNNIGLSYTRRYFGRVSNSLRTIFNAGQDGPVDERTADGVLLLMENSLITENQYNVIPYLNFFAGFGRPQPAARAGAFGGVLFNTGILFQSDALTGYPTLDPTGNNSFGAALGADLLSRSFNQQLIVEVAALQVFDSDQGRVAPGDQYGVGARWQKALTNASLVRADVMHGWLENSGDISGARIEYRWKF</sequence>
<dbReference type="AlphaFoldDB" id="A0A518D6P7"/>
<keyword evidence="4" id="KW-1185">Reference proteome</keyword>
<proteinExistence type="predicted"/>
<feature type="signal peptide" evidence="2">
    <location>
        <begin position="1"/>
        <end position="24"/>
    </location>
</feature>
<evidence type="ECO:0000313" key="3">
    <source>
        <dbReference type="EMBL" id="QDU87119.1"/>
    </source>
</evidence>
<evidence type="ECO:0000256" key="2">
    <source>
        <dbReference type="SAM" id="SignalP"/>
    </source>
</evidence>
<dbReference type="Proteomes" id="UP000317429">
    <property type="component" value="Chromosome"/>
</dbReference>
<evidence type="ECO:0000313" key="4">
    <source>
        <dbReference type="Proteomes" id="UP000317429"/>
    </source>
</evidence>
<evidence type="ECO:0000256" key="1">
    <source>
        <dbReference type="SAM" id="MobiDB-lite"/>
    </source>
</evidence>
<feature type="chain" id="PRO_5022098206" description="Alginate export domain-containing protein" evidence="2">
    <location>
        <begin position="25"/>
        <end position="554"/>
    </location>
</feature>
<dbReference type="PROSITE" id="PS51257">
    <property type="entry name" value="PROKAR_LIPOPROTEIN"/>
    <property type="match status" value="1"/>
</dbReference>
<gene>
    <name evidence="3" type="ORF">Pla175_04750</name>
</gene>